<dbReference type="Gene3D" id="2.60.120.10">
    <property type="entry name" value="Jelly Rolls"/>
    <property type="match status" value="1"/>
</dbReference>
<evidence type="ECO:0000313" key="6">
    <source>
        <dbReference type="Proteomes" id="UP000273675"/>
    </source>
</evidence>
<dbReference type="InterPro" id="IPR018060">
    <property type="entry name" value="HTH_AraC"/>
</dbReference>
<gene>
    <name evidence="5" type="ORF">C7435_0374</name>
</gene>
<dbReference type="GO" id="GO:0043565">
    <property type="term" value="F:sequence-specific DNA binding"/>
    <property type="evidence" value="ECO:0007669"/>
    <property type="project" value="InterPro"/>
</dbReference>
<sequence>MKRQKILATAPGLDIQLTWYQPGQSMADHVHADHQVSWLISGDMRETSAGREHDLLRVSRGVKPAGCRHANLYGPDGALVLALNLQPGSPFCADLPGLDDWVWAASGEDMPGEIIRIALALSDGRLSAGLALPDLAARITAPPRTTPCRSAQAPDPWLARVREQLRDAADDPDLAQLAENAGVHRVHLSRSFARHYGMPPSLYRLHCKLGRGISGLMQGDSPVQAAQAGGFADQPHFTRAARRQTGLTPHRIRTLMAA</sequence>
<dbReference type="AlphaFoldDB" id="A0A495DNT8"/>
<dbReference type="InterPro" id="IPR014710">
    <property type="entry name" value="RmlC-like_jellyroll"/>
</dbReference>
<evidence type="ECO:0000256" key="1">
    <source>
        <dbReference type="ARBA" id="ARBA00023015"/>
    </source>
</evidence>
<dbReference type="GO" id="GO:0003700">
    <property type="term" value="F:DNA-binding transcription factor activity"/>
    <property type="evidence" value="ECO:0007669"/>
    <property type="project" value="InterPro"/>
</dbReference>
<accession>A0A495DNT8</accession>
<evidence type="ECO:0000259" key="4">
    <source>
        <dbReference type="PROSITE" id="PS01124"/>
    </source>
</evidence>
<keyword evidence="1" id="KW-0805">Transcription regulation</keyword>
<dbReference type="PANTHER" id="PTHR46796">
    <property type="entry name" value="HTH-TYPE TRANSCRIPTIONAL ACTIVATOR RHAS-RELATED"/>
    <property type="match status" value="1"/>
</dbReference>
<feature type="domain" description="HTH araC/xylS-type" evidence="4">
    <location>
        <begin position="155"/>
        <end position="255"/>
    </location>
</feature>
<dbReference type="InterPro" id="IPR011051">
    <property type="entry name" value="RmlC_Cupin_sf"/>
</dbReference>
<keyword evidence="2" id="KW-0238">DNA-binding</keyword>
<keyword evidence="3" id="KW-0804">Transcription</keyword>
<reference evidence="5 6" key="1">
    <citation type="submission" date="2018-10" db="EMBL/GenBank/DDBJ databases">
        <title>Genomic Encyclopedia of Type Strains, Phase IV (KMG-IV): sequencing the most valuable type-strain genomes for metagenomic binning, comparative biology and taxonomic classification.</title>
        <authorList>
            <person name="Goeker M."/>
        </authorList>
    </citation>
    <scope>NUCLEOTIDE SEQUENCE [LARGE SCALE GENOMIC DNA]</scope>
    <source>
        <strain evidence="5 6">DSM 4734</strain>
    </source>
</reference>
<dbReference type="Pfam" id="PF12833">
    <property type="entry name" value="HTH_18"/>
    <property type="match status" value="1"/>
</dbReference>
<dbReference type="InterPro" id="IPR050204">
    <property type="entry name" value="AraC_XylS_family_regulators"/>
</dbReference>
<dbReference type="Gene3D" id="1.10.10.60">
    <property type="entry name" value="Homeodomain-like"/>
    <property type="match status" value="2"/>
</dbReference>
<dbReference type="SUPFAM" id="SSF51182">
    <property type="entry name" value="RmlC-like cupins"/>
    <property type="match status" value="1"/>
</dbReference>
<protein>
    <submittedName>
        <fullName evidence="5">AraC family transcriptional regulator</fullName>
    </submittedName>
</protein>
<evidence type="ECO:0000256" key="2">
    <source>
        <dbReference type="ARBA" id="ARBA00023125"/>
    </source>
</evidence>
<dbReference type="InterPro" id="IPR009057">
    <property type="entry name" value="Homeodomain-like_sf"/>
</dbReference>
<dbReference type="SUPFAM" id="SSF46689">
    <property type="entry name" value="Homeodomain-like"/>
    <property type="match status" value="1"/>
</dbReference>
<dbReference type="PROSITE" id="PS01124">
    <property type="entry name" value="HTH_ARAC_FAMILY_2"/>
    <property type="match status" value="1"/>
</dbReference>
<proteinExistence type="predicted"/>
<dbReference type="Proteomes" id="UP000273675">
    <property type="component" value="Unassembled WGS sequence"/>
</dbReference>
<organism evidence="5 6">
    <name type="scientific">Maricaulis maris</name>
    <dbReference type="NCBI Taxonomy" id="74318"/>
    <lineage>
        <taxon>Bacteria</taxon>
        <taxon>Pseudomonadati</taxon>
        <taxon>Pseudomonadota</taxon>
        <taxon>Alphaproteobacteria</taxon>
        <taxon>Maricaulales</taxon>
        <taxon>Maricaulaceae</taxon>
        <taxon>Maricaulis</taxon>
    </lineage>
</organism>
<evidence type="ECO:0000313" key="5">
    <source>
        <dbReference type="EMBL" id="RKR03931.1"/>
    </source>
</evidence>
<name>A0A495DNT8_9PROT</name>
<dbReference type="EMBL" id="RBIM01000001">
    <property type="protein sequence ID" value="RKR03931.1"/>
    <property type="molecule type" value="Genomic_DNA"/>
</dbReference>
<comment type="caution">
    <text evidence="5">The sequence shown here is derived from an EMBL/GenBank/DDBJ whole genome shotgun (WGS) entry which is preliminary data.</text>
</comment>
<evidence type="ECO:0000256" key="3">
    <source>
        <dbReference type="ARBA" id="ARBA00023163"/>
    </source>
</evidence>
<dbReference type="SMART" id="SM00342">
    <property type="entry name" value="HTH_ARAC"/>
    <property type="match status" value="1"/>
</dbReference>